<sequence>MTNPYEPTATTTDTPPPEPKSAWKVTTGLIGWCFAGLVYLVIGWPVAAALAFFYSFNRKGLAEKEALEANVRACPNCQREIGANSRICPRCMTRFENSI</sequence>
<keyword evidence="2" id="KW-1133">Transmembrane helix</keyword>
<keyword evidence="2" id="KW-0472">Membrane</keyword>
<organism evidence="3 4">
    <name type="scientific">Stieleria varia</name>
    <dbReference type="NCBI Taxonomy" id="2528005"/>
    <lineage>
        <taxon>Bacteria</taxon>
        <taxon>Pseudomonadati</taxon>
        <taxon>Planctomycetota</taxon>
        <taxon>Planctomycetia</taxon>
        <taxon>Pirellulales</taxon>
        <taxon>Pirellulaceae</taxon>
        <taxon>Stieleria</taxon>
    </lineage>
</organism>
<dbReference type="EMBL" id="SJPN01000008">
    <property type="protein sequence ID" value="TWT93752.1"/>
    <property type="molecule type" value="Genomic_DNA"/>
</dbReference>
<dbReference type="AlphaFoldDB" id="A0A5C6A1N0"/>
<name>A0A5C6A1N0_9BACT</name>
<proteinExistence type="predicted"/>
<feature type="transmembrane region" description="Helical" evidence="2">
    <location>
        <begin position="29"/>
        <end position="54"/>
    </location>
</feature>
<reference evidence="3 4" key="1">
    <citation type="submission" date="2019-02" db="EMBL/GenBank/DDBJ databases">
        <title>Deep-cultivation of Planctomycetes and their phenomic and genomic characterization uncovers novel biology.</title>
        <authorList>
            <person name="Wiegand S."/>
            <person name="Jogler M."/>
            <person name="Boedeker C."/>
            <person name="Pinto D."/>
            <person name="Vollmers J."/>
            <person name="Rivas-Marin E."/>
            <person name="Kohn T."/>
            <person name="Peeters S.H."/>
            <person name="Heuer A."/>
            <person name="Rast P."/>
            <person name="Oberbeckmann S."/>
            <person name="Bunk B."/>
            <person name="Jeske O."/>
            <person name="Meyerdierks A."/>
            <person name="Storesund J.E."/>
            <person name="Kallscheuer N."/>
            <person name="Luecker S."/>
            <person name="Lage O.M."/>
            <person name="Pohl T."/>
            <person name="Merkel B.J."/>
            <person name="Hornburger P."/>
            <person name="Mueller R.-W."/>
            <person name="Bruemmer F."/>
            <person name="Labrenz M."/>
            <person name="Spormann A.M."/>
            <person name="Op Den Camp H."/>
            <person name="Overmann J."/>
            <person name="Amann R."/>
            <person name="Jetten M.S.M."/>
            <person name="Mascher T."/>
            <person name="Medema M.H."/>
            <person name="Devos D.P."/>
            <person name="Kaster A.-K."/>
            <person name="Ovreas L."/>
            <person name="Rohde M."/>
            <person name="Galperin M.Y."/>
            <person name="Jogler C."/>
        </authorList>
    </citation>
    <scope>NUCLEOTIDE SEQUENCE [LARGE SCALE GENOMIC DNA]</scope>
    <source>
        <strain evidence="3 4">Pla52n</strain>
    </source>
</reference>
<keyword evidence="4" id="KW-1185">Reference proteome</keyword>
<evidence type="ECO:0000256" key="1">
    <source>
        <dbReference type="SAM" id="MobiDB-lite"/>
    </source>
</evidence>
<evidence type="ECO:0000313" key="4">
    <source>
        <dbReference type="Proteomes" id="UP000320176"/>
    </source>
</evidence>
<accession>A0A5C6A1N0</accession>
<keyword evidence="2" id="KW-0812">Transmembrane</keyword>
<dbReference type="RefSeq" id="WP_146522590.1">
    <property type="nucleotide sequence ID" value="NZ_CP151726.1"/>
</dbReference>
<comment type="caution">
    <text evidence="3">The sequence shown here is derived from an EMBL/GenBank/DDBJ whole genome shotgun (WGS) entry which is preliminary data.</text>
</comment>
<dbReference type="Proteomes" id="UP000320176">
    <property type="component" value="Unassembled WGS sequence"/>
</dbReference>
<evidence type="ECO:0000313" key="3">
    <source>
        <dbReference type="EMBL" id="TWT93752.1"/>
    </source>
</evidence>
<evidence type="ECO:0000256" key="2">
    <source>
        <dbReference type="SAM" id="Phobius"/>
    </source>
</evidence>
<feature type="region of interest" description="Disordered" evidence="1">
    <location>
        <begin position="1"/>
        <end position="20"/>
    </location>
</feature>
<evidence type="ECO:0008006" key="5">
    <source>
        <dbReference type="Google" id="ProtNLM"/>
    </source>
</evidence>
<protein>
    <recommendedName>
        <fullName evidence="5">Zinc-ribbon domain-containing protein</fullName>
    </recommendedName>
</protein>
<gene>
    <name evidence="3" type="ORF">Pla52n_55800</name>
</gene>
<feature type="compositionally biased region" description="Low complexity" evidence="1">
    <location>
        <begin position="1"/>
        <end position="13"/>
    </location>
</feature>